<dbReference type="InterPro" id="IPR036249">
    <property type="entry name" value="Thioredoxin-like_sf"/>
</dbReference>
<dbReference type="Pfam" id="PF00085">
    <property type="entry name" value="Thioredoxin"/>
    <property type="match status" value="1"/>
</dbReference>
<dbReference type="CDD" id="cd02947">
    <property type="entry name" value="TRX_family"/>
    <property type="match status" value="1"/>
</dbReference>
<keyword evidence="3" id="KW-1185">Reference proteome</keyword>
<evidence type="ECO:0000313" key="2">
    <source>
        <dbReference type="EMBL" id="MCY0388707.1"/>
    </source>
</evidence>
<dbReference type="RefSeq" id="WP_267848599.1">
    <property type="nucleotide sequence ID" value="NZ_JAPMXC010000006.1"/>
</dbReference>
<dbReference type="InterPro" id="IPR013766">
    <property type="entry name" value="Thioredoxin_domain"/>
</dbReference>
<dbReference type="SUPFAM" id="SSF52833">
    <property type="entry name" value="Thioredoxin-like"/>
    <property type="match status" value="1"/>
</dbReference>
<comment type="caution">
    <text evidence="2">The sequence shown here is derived from an EMBL/GenBank/DDBJ whole genome shotgun (WGS) entry which is preliminary data.</text>
</comment>
<name>A0ABT3ZQF0_9BURK</name>
<evidence type="ECO:0000259" key="1">
    <source>
        <dbReference type="PROSITE" id="PS51352"/>
    </source>
</evidence>
<accession>A0ABT3ZQF0</accession>
<dbReference type="Proteomes" id="UP001082899">
    <property type="component" value="Unassembled WGS sequence"/>
</dbReference>
<gene>
    <name evidence="2" type="ORF">OVY01_16140</name>
</gene>
<dbReference type="EMBL" id="JAPMXC010000006">
    <property type="protein sequence ID" value="MCY0388707.1"/>
    <property type="molecule type" value="Genomic_DNA"/>
</dbReference>
<dbReference type="Gene3D" id="3.40.30.10">
    <property type="entry name" value="Glutaredoxin"/>
    <property type="match status" value="1"/>
</dbReference>
<feature type="domain" description="Thioredoxin" evidence="1">
    <location>
        <begin position="1"/>
        <end position="108"/>
    </location>
</feature>
<reference evidence="2" key="1">
    <citation type="submission" date="2022-11" db="EMBL/GenBank/DDBJ databases">
        <title>Robbsia betulipollinis sp. nov., isolated from pollen of birch (Betula pendula).</title>
        <authorList>
            <person name="Shi H."/>
            <person name="Ambika Manirajan B."/>
            <person name="Ratering S."/>
            <person name="Geissler-Plaum R."/>
            <person name="Schnell S."/>
        </authorList>
    </citation>
    <scope>NUCLEOTIDE SEQUENCE</scope>
    <source>
        <strain evidence="2">Bb-Pol-6</strain>
    </source>
</reference>
<protein>
    <submittedName>
        <fullName evidence="2">Thioredoxin family protein</fullName>
    </submittedName>
</protein>
<proteinExistence type="predicted"/>
<evidence type="ECO:0000313" key="3">
    <source>
        <dbReference type="Proteomes" id="UP001082899"/>
    </source>
</evidence>
<organism evidence="2 3">
    <name type="scientific">Robbsia betulipollinis</name>
    <dbReference type="NCBI Taxonomy" id="2981849"/>
    <lineage>
        <taxon>Bacteria</taxon>
        <taxon>Pseudomonadati</taxon>
        <taxon>Pseudomonadota</taxon>
        <taxon>Betaproteobacteria</taxon>
        <taxon>Burkholderiales</taxon>
        <taxon>Burkholderiaceae</taxon>
        <taxon>Robbsia</taxon>
    </lineage>
</organism>
<sequence>MTTTQDYLTGALAPADVLALPGPTLLEFGTAWCGHCRAAQTPLAAALAPYDGLRHLKVEDGPGRPLGRAYRVKLWPTLVFLRDGQEVARLVRPGDADAIRQALAQITHDAG</sequence>
<dbReference type="PROSITE" id="PS51352">
    <property type="entry name" value="THIOREDOXIN_2"/>
    <property type="match status" value="1"/>
</dbReference>